<reference evidence="7 8" key="1">
    <citation type="submission" date="2017-07" db="EMBL/GenBank/DDBJ databases">
        <title>Genome sequence of the Sordaria macrospora wild type strain R19027.</title>
        <authorList>
            <person name="Nowrousian M."/>
            <person name="Teichert I."/>
            <person name="Kueck U."/>
        </authorList>
    </citation>
    <scope>NUCLEOTIDE SEQUENCE [LARGE SCALE GENOMIC DNA]</scope>
    <source>
        <strain evidence="7 8">R19027</strain>
        <tissue evidence="7">Mycelium</tissue>
    </source>
</reference>
<proteinExistence type="predicted"/>
<dbReference type="GO" id="GO:0008270">
    <property type="term" value="F:zinc ion binding"/>
    <property type="evidence" value="ECO:0007669"/>
    <property type="project" value="UniProtKB-KW"/>
</dbReference>
<dbReference type="PROSITE" id="PS00518">
    <property type="entry name" value="ZF_RING_1"/>
    <property type="match status" value="1"/>
</dbReference>
<dbReference type="OMA" id="INRRCEA"/>
<dbReference type="InterPro" id="IPR017907">
    <property type="entry name" value="Znf_RING_CS"/>
</dbReference>
<keyword evidence="1" id="KW-0479">Metal-binding</keyword>
<comment type="caution">
    <text evidence="7">The sequence shown here is derived from an EMBL/GenBank/DDBJ whole genome shotgun (WGS) entry which is preliminary data.</text>
</comment>
<keyword evidence="4" id="KW-0862">Zinc</keyword>
<dbReference type="CDD" id="cd20335">
    <property type="entry name" value="BRcat_RBR"/>
    <property type="match status" value="1"/>
</dbReference>
<dbReference type="InterPro" id="IPR002867">
    <property type="entry name" value="IBR_dom"/>
</dbReference>
<keyword evidence="2" id="KW-0863">Zinc-finger</keyword>
<evidence type="ECO:0000313" key="7">
    <source>
        <dbReference type="EMBL" id="KAA8630984.1"/>
    </source>
</evidence>
<evidence type="ECO:0000256" key="2">
    <source>
        <dbReference type="ARBA" id="ARBA00022771"/>
    </source>
</evidence>
<dbReference type="Pfam" id="PF01485">
    <property type="entry name" value="IBR"/>
    <property type="match status" value="1"/>
</dbReference>
<dbReference type="AlphaFoldDB" id="A0A8S8ZJW7"/>
<keyword evidence="3" id="KW-0833">Ubl conjugation pathway</keyword>
<name>A0A8S8ZJW7_SORMA</name>
<sequence>MDLVVDLETADLDTLKLTIELYLQDLNELQSATNGKGKRREGETTDLEVAIDTYMVELSVVNQLIIDRTMCASIANAVRQDAVTISEFVQAEEQARKDHQLALDLNKTEDNASHPEARPSESTDAVTERQDNDFLDKLSAIYVLEPVKDGAAESSAWAAGRQRTTTPCPNPEVPAMRECVICRDQCRFFDVATFPCQHDMCQTCLTKLFTDLLTDQTLFPPRCCHQPISLDKCRFLLEPTLVGRFLAKKLEYETPKKTYCYRPTCSQFIPSQAISNDVGTCVKCRERTCIVCKAQAHVGTDCPEDLTTKEVLQMAEKEGNDTNTPGVVSLEVLSSTTSAADLFTCNLQFNSICLPTETRLPSDRDVLVRFYINIELARITFNKTWDCGGGDEGGAGSPETPRPQYAIGFAEFHMACPEVITEDMTCVGPSEGVMELDGVIVEAPPPSQEEDESSG</sequence>
<protein>
    <recommendedName>
        <fullName evidence="6">IBR domain-containing protein</fullName>
    </recommendedName>
</protein>
<evidence type="ECO:0000256" key="1">
    <source>
        <dbReference type="ARBA" id="ARBA00022723"/>
    </source>
</evidence>
<dbReference type="InterPro" id="IPR031127">
    <property type="entry name" value="E3_UB_ligase_RBR"/>
</dbReference>
<evidence type="ECO:0000256" key="5">
    <source>
        <dbReference type="SAM" id="MobiDB-lite"/>
    </source>
</evidence>
<dbReference type="VEuPathDB" id="FungiDB:SMAC_06789"/>
<dbReference type="SUPFAM" id="SSF57850">
    <property type="entry name" value="RING/U-box"/>
    <property type="match status" value="2"/>
</dbReference>
<dbReference type="EMBL" id="NMPR01000089">
    <property type="protein sequence ID" value="KAA8630984.1"/>
    <property type="molecule type" value="Genomic_DNA"/>
</dbReference>
<evidence type="ECO:0000313" key="8">
    <source>
        <dbReference type="Proteomes" id="UP000433876"/>
    </source>
</evidence>
<accession>A0A8S8ZJW7</accession>
<feature type="region of interest" description="Disordered" evidence="5">
    <location>
        <begin position="107"/>
        <end position="128"/>
    </location>
</feature>
<dbReference type="PANTHER" id="PTHR11685">
    <property type="entry name" value="RBR FAMILY RING FINGER AND IBR DOMAIN-CONTAINING"/>
    <property type="match status" value="1"/>
</dbReference>
<evidence type="ECO:0000259" key="6">
    <source>
        <dbReference type="Pfam" id="PF01485"/>
    </source>
</evidence>
<dbReference type="Proteomes" id="UP000433876">
    <property type="component" value="Unassembled WGS sequence"/>
</dbReference>
<dbReference type="GO" id="GO:0016567">
    <property type="term" value="P:protein ubiquitination"/>
    <property type="evidence" value="ECO:0007669"/>
    <property type="project" value="InterPro"/>
</dbReference>
<feature type="domain" description="IBR" evidence="6">
    <location>
        <begin position="245"/>
        <end position="302"/>
    </location>
</feature>
<gene>
    <name evidence="7" type="ORF">SMACR_06789</name>
</gene>
<organism evidence="7 8">
    <name type="scientific">Sordaria macrospora</name>
    <dbReference type="NCBI Taxonomy" id="5147"/>
    <lineage>
        <taxon>Eukaryota</taxon>
        <taxon>Fungi</taxon>
        <taxon>Dikarya</taxon>
        <taxon>Ascomycota</taxon>
        <taxon>Pezizomycotina</taxon>
        <taxon>Sordariomycetes</taxon>
        <taxon>Sordariomycetidae</taxon>
        <taxon>Sordariales</taxon>
        <taxon>Sordariaceae</taxon>
        <taxon>Sordaria</taxon>
    </lineage>
</organism>
<evidence type="ECO:0000256" key="3">
    <source>
        <dbReference type="ARBA" id="ARBA00022786"/>
    </source>
</evidence>
<dbReference type="CDD" id="cd16449">
    <property type="entry name" value="RING-HC"/>
    <property type="match status" value="1"/>
</dbReference>
<dbReference type="GO" id="GO:0004842">
    <property type="term" value="F:ubiquitin-protein transferase activity"/>
    <property type="evidence" value="ECO:0007669"/>
    <property type="project" value="InterPro"/>
</dbReference>
<evidence type="ECO:0000256" key="4">
    <source>
        <dbReference type="ARBA" id="ARBA00022833"/>
    </source>
</evidence>